<reference evidence="2" key="1">
    <citation type="submission" date="2019-10" db="EMBL/GenBank/DDBJ databases">
        <title>Draft genome sequece of Microseira wollei NIES-4236.</title>
        <authorList>
            <person name="Yamaguchi H."/>
            <person name="Suzuki S."/>
            <person name="Kawachi M."/>
        </authorList>
    </citation>
    <scope>NUCLEOTIDE SEQUENCE</scope>
    <source>
        <strain evidence="2">NIES-4236</strain>
    </source>
</reference>
<proteinExistence type="predicted"/>
<keyword evidence="1" id="KW-0812">Transmembrane</keyword>
<dbReference type="EMBL" id="BLAY01000162">
    <property type="protein sequence ID" value="GET42395.1"/>
    <property type="molecule type" value="Genomic_DNA"/>
</dbReference>
<evidence type="ECO:0000313" key="3">
    <source>
        <dbReference type="Proteomes" id="UP001050975"/>
    </source>
</evidence>
<dbReference type="AlphaFoldDB" id="A0AAV3XKE5"/>
<feature type="transmembrane region" description="Helical" evidence="1">
    <location>
        <begin position="30"/>
        <end position="53"/>
    </location>
</feature>
<evidence type="ECO:0000313" key="2">
    <source>
        <dbReference type="EMBL" id="GET42395.1"/>
    </source>
</evidence>
<sequence length="91" mass="10768">MYSPMVLYQKPPYNGGAFLPFFWSKNIEKYSMFFFFGSYPNLGNGTAFLRLLLGSIKPRLPCLYWALFPQEIVTWENLPQLKYLLTCLRLR</sequence>
<organism evidence="2 3">
    <name type="scientific">Microseira wollei NIES-4236</name>
    <dbReference type="NCBI Taxonomy" id="2530354"/>
    <lineage>
        <taxon>Bacteria</taxon>
        <taxon>Bacillati</taxon>
        <taxon>Cyanobacteriota</taxon>
        <taxon>Cyanophyceae</taxon>
        <taxon>Oscillatoriophycideae</taxon>
        <taxon>Aerosakkonematales</taxon>
        <taxon>Aerosakkonemataceae</taxon>
        <taxon>Microseira</taxon>
    </lineage>
</organism>
<evidence type="ECO:0000256" key="1">
    <source>
        <dbReference type="SAM" id="Phobius"/>
    </source>
</evidence>
<dbReference type="Proteomes" id="UP001050975">
    <property type="component" value="Unassembled WGS sequence"/>
</dbReference>
<protein>
    <submittedName>
        <fullName evidence="2">Uncharacterized protein</fullName>
    </submittedName>
</protein>
<name>A0AAV3XKE5_9CYAN</name>
<accession>A0AAV3XKE5</accession>
<keyword evidence="1" id="KW-1133">Transmembrane helix</keyword>
<gene>
    <name evidence="2" type="ORF">MiSe_72120</name>
</gene>
<comment type="caution">
    <text evidence="2">The sequence shown here is derived from an EMBL/GenBank/DDBJ whole genome shotgun (WGS) entry which is preliminary data.</text>
</comment>
<keyword evidence="3" id="KW-1185">Reference proteome</keyword>
<keyword evidence="1" id="KW-0472">Membrane</keyword>